<keyword evidence="1" id="KW-0732">Signal</keyword>
<evidence type="ECO:0000259" key="2">
    <source>
        <dbReference type="Pfam" id="PF07833"/>
    </source>
</evidence>
<proteinExistence type="predicted"/>
<feature type="signal peptide" evidence="1">
    <location>
        <begin position="1"/>
        <end position="32"/>
    </location>
</feature>
<reference evidence="4" key="1">
    <citation type="submission" date="2017-04" db="EMBL/GenBank/DDBJ databases">
        <title>Function of individual gut microbiota members based on whole genome sequencing of pure cultures obtained from chicken caecum.</title>
        <authorList>
            <person name="Medvecky M."/>
            <person name="Cejkova D."/>
            <person name="Polansky O."/>
            <person name="Karasova D."/>
            <person name="Kubasova T."/>
            <person name="Cizek A."/>
            <person name="Rychlik I."/>
        </authorList>
    </citation>
    <scope>NUCLEOTIDE SEQUENCE [LARGE SCALE GENOMIC DNA]</scope>
    <source>
        <strain evidence="4">An180</strain>
    </source>
</reference>
<feature type="chain" id="PRO_5012169838" description="Copper amine oxidase-like N-terminal domain-containing protein" evidence="1">
    <location>
        <begin position="33"/>
        <end position="707"/>
    </location>
</feature>
<sequence>MRRSYSMKFIKRLGALFVALCLMATMVPAAFAADAKATGAITLTIGSSTMSVNGTSTTIDAEGSRATLYKGYTMLPLRSVVENMGGTVSWNAANQQITMKYNGSTVSMTLGSKTAYANGVAKSMSVAPFTDNGRTYVWLRSLEFFPGVTVDWRADTRQATVVYPMVAGSTLATQPVQLKITNTSTVAYKEIRFAPAGTEDWGNNILTNELYANSIANVTANFAKVKYDMQLTGVYGYKSYIRNLDFSNAGTYGSLTITSADAATLVLDGVLASGTDSSVLLTVRNNTGNVITSIVYGSAATGAWSDEQLATRYLAAGGYTTMTLPYASAKPYYDFRITYQSGWQVTYTNVNLASSWGTQMVTFNANGQVSYANSSTSTNSGSTEITFKNNYGKTVYELRMALSNTDSAFRNAKNLIDTTKNGDTDKFSIDLTGMRKWYIRAYDKDGDVIESGSVTFSSTSPKTATITLKKSGFALGSSSSSNDGLLISNLTDQDIYGMFVIDPDDKIRDNWDYDDFNDEYDDIGDLDKGEYDLFDLDLYGSKDNELTLVVFTSKKNFVKKDITFNKNISNIGVICITSLSSSSMSVKTYDDGADDLDDDQIVFTVYNADSKYKLRNVYVRDAEDGDADKDDTVNKFDGKKIWSSTDLSSGTGTVALFDYDEWKNDGYYDFLFEYDDYCVTVDNEDLSDYSYFVQFEVDHSSADVDGE</sequence>
<dbReference type="Gene3D" id="3.30.457.10">
    <property type="entry name" value="Copper amine oxidase-like, N-terminal domain"/>
    <property type="match status" value="1"/>
</dbReference>
<accession>A0A1Y4LF28</accession>
<evidence type="ECO:0000313" key="4">
    <source>
        <dbReference type="Proteomes" id="UP000195897"/>
    </source>
</evidence>
<dbReference type="EMBL" id="NFKK01000004">
    <property type="protein sequence ID" value="OUP53431.1"/>
    <property type="molecule type" value="Genomic_DNA"/>
</dbReference>
<organism evidence="3 4">
    <name type="scientific">Butyricicoccus pullicaecorum</name>
    <dbReference type="NCBI Taxonomy" id="501571"/>
    <lineage>
        <taxon>Bacteria</taxon>
        <taxon>Bacillati</taxon>
        <taxon>Bacillota</taxon>
        <taxon>Clostridia</taxon>
        <taxon>Eubacteriales</taxon>
        <taxon>Butyricicoccaceae</taxon>
        <taxon>Butyricicoccus</taxon>
    </lineage>
</organism>
<name>A0A1Y4LF28_9FIRM</name>
<evidence type="ECO:0000313" key="3">
    <source>
        <dbReference type="EMBL" id="OUP53431.1"/>
    </source>
</evidence>
<gene>
    <name evidence="3" type="ORF">B5F17_05335</name>
</gene>
<protein>
    <recommendedName>
        <fullName evidence="2">Copper amine oxidase-like N-terminal domain-containing protein</fullName>
    </recommendedName>
</protein>
<dbReference type="SUPFAM" id="SSF55383">
    <property type="entry name" value="Copper amine oxidase, domain N"/>
    <property type="match status" value="1"/>
</dbReference>
<dbReference type="Proteomes" id="UP000195897">
    <property type="component" value="Unassembled WGS sequence"/>
</dbReference>
<dbReference type="InterPro" id="IPR012854">
    <property type="entry name" value="Cu_amine_oxidase-like_N"/>
</dbReference>
<dbReference type="AlphaFoldDB" id="A0A1Y4LF28"/>
<feature type="domain" description="Copper amine oxidase-like N-terminal" evidence="2">
    <location>
        <begin position="68"/>
        <end position="160"/>
    </location>
</feature>
<dbReference type="Pfam" id="PF07833">
    <property type="entry name" value="Cu_amine_oxidN1"/>
    <property type="match status" value="1"/>
</dbReference>
<comment type="caution">
    <text evidence="3">The sequence shown here is derived from an EMBL/GenBank/DDBJ whole genome shotgun (WGS) entry which is preliminary data.</text>
</comment>
<evidence type="ECO:0000256" key="1">
    <source>
        <dbReference type="SAM" id="SignalP"/>
    </source>
</evidence>
<dbReference type="InterPro" id="IPR036582">
    <property type="entry name" value="Mao_N_sf"/>
</dbReference>